<protein>
    <recommendedName>
        <fullName evidence="7">Pseudoazurin</fullName>
    </recommendedName>
</protein>
<dbReference type="InterPro" id="IPR000923">
    <property type="entry name" value="BlueCu_1"/>
</dbReference>
<evidence type="ECO:0000313" key="10">
    <source>
        <dbReference type="EMBL" id="ACO02146.1"/>
    </source>
</evidence>
<organism evidence="10 11">
    <name type="scientific">Brucella melitensis biotype 2 (strain ATCC 23457)</name>
    <dbReference type="NCBI Taxonomy" id="546272"/>
    <lineage>
        <taxon>Bacteria</taxon>
        <taxon>Pseudomonadati</taxon>
        <taxon>Pseudomonadota</taxon>
        <taxon>Alphaproteobacteria</taxon>
        <taxon>Hyphomicrobiales</taxon>
        <taxon>Brucellaceae</taxon>
        <taxon>Brucella/Ochrobactrum group</taxon>
        <taxon>Brucella</taxon>
    </lineage>
</organism>
<name>C0RKL3_BRUMB</name>
<dbReference type="InterPro" id="IPR001235">
    <property type="entry name" value="Copper_blue_Plastocyanin"/>
</dbReference>
<feature type="domain" description="Blue (type 1) copper" evidence="9">
    <location>
        <begin position="82"/>
        <end position="168"/>
    </location>
</feature>
<evidence type="ECO:0000259" key="9">
    <source>
        <dbReference type="Pfam" id="PF00127"/>
    </source>
</evidence>
<dbReference type="GO" id="GO:0042597">
    <property type="term" value="C:periplasmic space"/>
    <property type="evidence" value="ECO:0007669"/>
    <property type="project" value="UniProtKB-SubCell"/>
</dbReference>
<comment type="subcellular location">
    <subcellularLocation>
        <location evidence="1">Periplasm</location>
    </subcellularLocation>
</comment>
<dbReference type="NCBIfam" id="TIGR02375">
    <property type="entry name" value="pseudoazurin"/>
    <property type="match status" value="1"/>
</dbReference>
<keyword evidence="6 8" id="KW-0186">Copper</keyword>
<dbReference type="GO" id="GO:0009055">
    <property type="term" value="F:electron transfer activity"/>
    <property type="evidence" value="ECO:0007669"/>
    <property type="project" value="InterPro"/>
</dbReference>
<evidence type="ECO:0000256" key="2">
    <source>
        <dbReference type="ARBA" id="ARBA00022448"/>
    </source>
</evidence>
<accession>C0RKL3</accession>
<dbReference type="InterPro" id="IPR008972">
    <property type="entry name" value="Cupredoxin"/>
</dbReference>
<dbReference type="InterPro" id="IPR002386">
    <property type="entry name" value="Amicyanin/Pseudoazurin"/>
</dbReference>
<dbReference type="Pfam" id="PF00127">
    <property type="entry name" value="Copper-bind"/>
    <property type="match status" value="1"/>
</dbReference>
<evidence type="ECO:0000256" key="3">
    <source>
        <dbReference type="ARBA" id="ARBA00022723"/>
    </source>
</evidence>
<evidence type="ECO:0000256" key="4">
    <source>
        <dbReference type="ARBA" id="ARBA00022764"/>
    </source>
</evidence>
<feature type="binding site" evidence="8">
    <location>
        <position position="116"/>
    </location>
    <ligand>
        <name>Cu cation</name>
        <dbReference type="ChEBI" id="CHEBI:23378"/>
    </ligand>
</feature>
<dbReference type="AlphaFoldDB" id="C0RKL3"/>
<sequence length="199" mass="21952">MPKAKSDYLPQLHESCLILIKDSRHRGGDKPLFARLIRHDFDALGLSMEIKIKMRNTAIKFAAAGLFALLAAPALAENIEVHMLNKGAEGAMVFEPSYIKANAGDTITFIPMDKGHNVETVKDMIPDGAEKFKSKINEHYTVTVNQPGAYLIKCTPHYAMGMVALIAVGDKPENLEKIVSAKKPKVVQERLDKILAEVK</sequence>
<dbReference type="SUPFAM" id="SSF49503">
    <property type="entry name" value="Cupredoxins"/>
    <property type="match status" value="1"/>
</dbReference>
<keyword evidence="3 8" id="KW-0479">Metal-binding</keyword>
<reference evidence="11" key="1">
    <citation type="submission" date="2009-03" db="EMBL/GenBank/DDBJ databases">
        <title>Brucella melitensis ATCC 23457 whole genome shotgun sequencing project.</title>
        <authorList>
            <person name="Setubal J.C."/>
            <person name="Boyle S."/>
            <person name="Crasta O.R."/>
            <person name="Gillespie J.J."/>
            <person name="Kenyon R.W."/>
            <person name="Lu J."/>
            <person name="Mane S."/>
            <person name="Nagrani S."/>
            <person name="Shallom J.M."/>
            <person name="Shallom S."/>
            <person name="Shukla M."/>
            <person name="Snyder E.E."/>
            <person name="Sobral B.W."/>
            <person name="Wattam A.R."/>
            <person name="Will R."/>
            <person name="Williams K."/>
            <person name="Yoo H."/>
            <person name="Munk C."/>
            <person name="Tapia R."/>
            <person name="Han C."/>
            <person name="Detter J.C."/>
            <person name="Bruce D."/>
            <person name="Brettin T.S."/>
        </authorList>
    </citation>
    <scope>NUCLEOTIDE SEQUENCE [LARGE SCALE GENOMIC DNA]</scope>
    <source>
        <strain evidence="11">ATCC 23457</strain>
    </source>
</reference>
<keyword evidence="2" id="KW-0813">Transport</keyword>
<dbReference type="PRINTS" id="PR00156">
    <property type="entry name" value="COPPERBLUE"/>
</dbReference>
<dbReference type="EMBL" id="CP001489">
    <property type="protein sequence ID" value="ACO02146.1"/>
    <property type="molecule type" value="Genomic_DNA"/>
</dbReference>
<dbReference type="CDD" id="cd04218">
    <property type="entry name" value="Pseudoazurin"/>
    <property type="match status" value="1"/>
</dbReference>
<dbReference type="HOGENOM" id="CLU_124330_0_0_5"/>
<dbReference type="PRINTS" id="PR00155">
    <property type="entry name" value="AMICYANIN"/>
</dbReference>
<evidence type="ECO:0000256" key="8">
    <source>
        <dbReference type="PIRSR" id="PIRSR602386-1"/>
    </source>
</evidence>
<dbReference type="Proteomes" id="UP000001748">
    <property type="component" value="Chromosome II"/>
</dbReference>
<feature type="binding site" evidence="8">
    <location>
        <position position="157"/>
    </location>
    <ligand>
        <name>Cu cation</name>
        <dbReference type="ChEBI" id="CHEBI:23378"/>
    </ligand>
</feature>
<evidence type="ECO:0000256" key="6">
    <source>
        <dbReference type="ARBA" id="ARBA00023008"/>
    </source>
</evidence>
<evidence type="ECO:0000313" key="11">
    <source>
        <dbReference type="Proteomes" id="UP000001748"/>
    </source>
</evidence>
<evidence type="ECO:0000256" key="5">
    <source>
        <dbReference type="ARBA" id="ARBA00022982"/>
    </source>
</evidence>
<proteinExistence type="predicted"/>
<dbReference type="KEGG" id="bmi:BMEA_B0283"/>
<evidence type="ECO:0000256" key="7">
    <source>
        <dbReference type="NCBIfam" id="TIGR02375"/>
    </source>
</evidence>
<feature type="binding site" evidence="8">
    <location>
        <position position="162"/>
    </location>
    <ligand>
        <name>Cu cation</name>
        <dbReference type="ChEBI" id="CHEBI:23378"/>
    </ligand>
</feature>
<comment type="cofactor">
    <cofactor evidence="8">
        <name>Cu cation</name>
        <dbReference type="ChEBI" id="CHEBI:23378"/>
    </cofactor>
    <text evidence="8">Binds 1 copper ion per subunit.</text>
</comment>
<feature type="binding site" evidence="8">
    <location>
        <position position="154"/>
    </location>
    <ligand>
        <name>Cu cation</name>
        <dbReference type="ChEBI" id="CHEBI:23378"/>
    </ligand>
</feature>
<keyword evidence="5" id="KW-0249">Electron transport</keyword>
<gene>
    <name evidence="10" type="ordered locus">BMEA_B0283</name>
</gene>
<dbReference type="InterPro" id="IPR012745">
    <property type="entry name" value="Pseudoazurin"/>
</dbReference>
<evidence type="ECO:0000256" key="1">
    <source>
        <dbReference type="ARBA" id="ARBA00004418"/>
    </source>
</evidence>
<keyword evidence="4" id="KW-0574">Periplasm</keyword>
<dbReference type="GO" id="GO:0005507">
    <property type="term" value="F:copper ion binding"/>
    <property type="evidence" value="ECO:0007669"/>
    <property type="project" value="UniProtKB-UniRule"/>
</dbReference>
<dbReference type="Gene3D" id="2.60.40.420">
    <property type="entry name" value="Cupredoxins - blue copper proteins"/>
    <property type="match status" value="1"/>
</dbReference>